<feature type="transmembrane region" description="Helical" evidence="18">
    <location>
        <begin position="172"/>
        <end position="195"/>
    </location>
</feature>
<evidence type="ECO:0000259" key="20">
    <source>
        <dbReference type="PROSITE" id="PS51225"/>
    </source>
</evidence>
<evidence type="ECO:0000256" key="13">
    <source>
        <dbReference type="ARBA" id="ARBA00023157"/>
    </source>
</evidence>
<dbReference type="InterPro" id="IPR031176">
    <property type="entry name" value="ELL/occludin"/>
</dbReference>
<dbReference type="Pfam" id="PF00622">
    <property type="entry name" value="SPRY"/>
    <property type="match status" value="1"/>
</dbReference>
<comment type="caution">
    <text evidence="22">The sequence shown here is derived from an EMBL/GenBank/DDBJ whole genome shotgun (WGS) entry which is preliminary data.</text>
</comment>
<dbReference type="InterPro" id="IPR001870">
    <property type="entry name" value="B30.2/SPRY"/>
</dbReference>
<dbReference type="EMBL" id="JAROKS010000009">
    <property type="protein sequence ID" value="KAK1801012.1"/>
    <property type="molecule type" value="Genomic_DNA"/>
</dbReference>
<dbReference type="Proteomes" id="UP001239994">
    <property type="component" value="Unassembled WGS sequence"/>
</dbReference>
<dbReference type="PRINTS" id="PR01258">
    <property type="entry name" value="OCCLUDIN"/>
</dbReference>
<evidence type="ECO:0000256" key="15">
    <source>
        <dbReference type="PROSITE-ProRule" id="PRU01324"/>
    </source>
</evidence>
<dbReference type="InterPro" id="IPR043136">
    <property type="entry name" value="B30.2/SPRY_sf"/>
</dbReference>
<evidence type="ECO:0000256" key="5">
    <source>
        <dbReference type="ARBA" id="ARBA00022427"/>
    </source>
</evidence>
<dbReference type="InterPro" id="IPR008253">
    <property type="entry name" value="Marvel"/>
</dbReference>
<dbReference type="InterPro" id="IPR006574">
    <property type="entry name" value="PRY"/>
</dbReference>
<accession>A0AAD8ZKF2</accession>
<dbReference type="GO" id="GO:0042795">
    <property type="term" value="P:snRNA transcription by RNA polymerase II"/>
    <property type="evidence" value="ECO:0007669"/>
    <property type="project" value="TreeGrafter"/>
</dbReference>
<evidence type="ECO:0000256" key="9">
    <source>
        <dbReference type="ARBA" id="ARBA00022949"/>
    </source>
</evidence>
<dbReference type="PROSITE" id="PS50188">
    <property type="entry name" value="B302_SPRY"/>
    <property type="match status" value="1"/>
</dbReference>
<dbReference type="InterPro" id="IPR010844">
    <property type="entry name" value="Occludin_ELL"/>
</dbReference>
<feature type="transmembrane region" description="Helical" evidence="18">
    <location>
        <begin position="249"/>
        <end position="270"/>
    </location>
</feature>
<feature type="compositionally biased region" description="Low complexity" evidence="17">
    <location>
        <begin position="367"/>
        <end position="377"/>
    </location>
</feature>
<feature type="region of interest" description="Disordered" evidence="17">
    <location>
        <begin position="317"/>
        <end position="421"/>
    </location>
</feature>
<dbReference type="SMART" id="SM00589">
    <property type="entry name" value="PRY"/>
    <property type="match status" value="1"/>
</dbReference>
<evidence type="ECO:0000313" key="23">
    <source>
        <dbReference type="Proteomes" id="UP001239994"/>
    </source>
</evidence>
<feature type="compositionally biased region" description="Basic residues" evidence="17">
    <location>
        <begin position="386"/>
        <end position="396"/>
    </location>
</feature>
<evidence type="ECO:0000256" key="1">
    <source>
        <dbReference type="ARBA" id="ARBA00004435"/>
    </source>
</evidence>
<feature type="region of interest" description="Disordered" evidence="17">
    <location>
        <begin position="1"/>
        <end position="32"/>
    </location>
</feature>
<dbReference type="Pfam" id="PF07303">
    <property type="entry name" value="Occludin_ELL"/>
    <property type="match status" value="1"/>
</dbReference>
<keyword evidence="8 14" id="KW-0812">Transmembrane</keyword>
<keyword evidence="11 16" id="KW-0175">Coiled coil</keyword>
<keyword evidence="5" id="KW-0796">Tight junction</keyword>
<comment type="subcellular location">
    <subcellularLocation>
        <location evidence="1">Cell junction</location>
        <location evidence="1">Tight junction</location>
    </subcellularLocation>
    <subcellularLocation>
        <location evidence="2">Cell membrane</location>
        <topology evidence="2">Multi-pass membrane protein</topology>
    </subcellularLocation>
</comment>
<evidence type="ECO:0000256" key="18">
    <source>
        <dbReference type="SAM" id="Phobius"/>
    </source>
</evidence>
<dbReference type="GO" id="GO:0070830">
    <property type="term" value="P:bicellular tight junction assembly"/>
    <property type="evidence" value="ECO:0007669"/>
    <property type="project" value="InterPro"/>
</dbReference>
<dbReference type="Gene3D" id="6.10.140.340">
    <property type="match status" value="1"/>
</dbReference>
<dbReference type="PROSITE" id="PS51225">
    <property type="entry name" value="MARVEL"/>
    <property type="match status" value="1"/>
</dbReference>
<dbReference type="PANTHER" id="PTHR23288">
    <property type="entry name" value="OCCLUDIN AND RNA POLYMERASE II ELONGATION FACTOR ELL"/>
    <property type="match status" value="1"/>
</dbReference>
<dbReference type="Gene3D" id="2.60.120.920">
    <property type="match status" value="1"/>
</dbReference>
<keyword evidence="23" id="KW-1185">Reference proteome</keyword>
<dbReference type="Pfam" id="PF01284">
    <property type="entry name" value="MARVEL"/>
    <property type="match status" value="1"/>
</dbReference>
<evidence type="ECO:0000256" key="16">
    <source>
        <dbReference type="SAM" id="Coils"/>
    </source>
</evidence>
<keyword evidence="6" id="KW-1003">Cell membrane</keyword>
<evidence type="ECO:0000256" key="10">
    <source>
        <dbReference type="ARBA" id="ARBA00022989"/>
    </source>
</evidence>
<protein>
    <recommendedName>
        <fullName evidence="4">Occludin</fullName>
    </recommendedName>
</protein>
<keyword evidence="9" id="KW-0965">Cell junction</keyword>
<evidence type="ECO:0000256" key="4">
    <source>
        <dbReference type="ARBA" id="ARBA00016772"/>
    </source>
</evidence>
<keyword evidence="13" id="KW-1015">Disulfide bond</keyword>
<keyword evidence="10 18" id="KW-1133">Transmembrane helix</keyword>
<dbReference type="GO" id="GO:0032968">
    <property type="term" value="P:positive regulation of transcription elongation by RNA polymerase II"/>
    <property type="evidence" value="ECO:0007669"/>
    <property type="project" value="TreeGrafter"/>
</dbReference>
<name>A0AAD8ZKF2_9TELE</name>
<feature type="compositionally biased region" description="Low complexity" evidence="17">
    <location>
        <begin position="15"/>
        <end position="26"/>
    </location>
</feature>
<dbReference type="GO" id="GO:0005923">
    <property type="term" value="C:bicellular tight junction"/>
    <property type="evidence" value="ECO:0007669"/>
    <property type="project" value="UniProtKB-SubCell"/>
</dbReference>
<feature type="domain" description="B30.2/SPRY" evidence="19">
    <location>
        <begin position="893"/>
        <end position="1085"/>
    </location>
</feature>
<evidence type="ECO:0000256" key="2">
    <source>
        <dbReference type="ARBA" id="ARBA00004651"/>
    </source>
</evidence>
<feature type="compositionally biased region" description="Polar residues" evidence="17">
    <location>
        <begin position="326"/>
        <end position="337"/>
    </location>
</feature>
<evidence type="ECO:0000256" key="14">
    <source>
        <dbReference type="PROSITE-ProRule" id="PRU00581"/>
    </source>
</evidence>
<keyword evidence="7" id="KW-0597">Phosphoprotein</keyword>
<evidence type="ECO:0000256" key="17">
    <source>
        <dbReference type="SAM" id="MobiDB-lite"/>
    </source>
</evidence>
<feature type="domain" description="MARVEL" evidence="20">
    <location>
        <begin position="58"/>
        <end position="274"/>
    </location>
</feature>
<dbReference type="PROSITE" id="PS51980">
    <property type="entry name" value="OCEL"/>
    <property type="match status" value="1"/>
</dbReference>
<dbReference type="InterPro" id="IPR003879">
    <property type="entry name" value="Butyrophylin_SPRY"/>
</dbReference>
<reference evidence="22" key="1">
    <citation type="submission" date="2023-03" db="EMBL/GenBank/DDBJ databases">
        <title>Electrophorus voltai genome.</title>
        <authorList>
            <person name="Bian C."/>
        </authorList>
    </citation>
    <scope>NUCLEOTIDE SEQUENCE</scope>
    <source>
        <strain evidence="22">CB-2022</strain>
        <tissue evidence="22">Muscle</tissue>
    </source>
</reference>
<evidence type="ECO:0000259" key="19">
    <source>
        <dbReference type="PROSITE" id="PS50188"/>
    </source>
</evidence>
<evidence type="ECO:0000259" key="21">
    <source>
        <dbReference type="PROSITE" id="PS51980"/>
    </source>
</evidence>
<dbReference type="InterPro" id="IPR002958">
    <property type="entry name" value="Occludin"/>
</dbReference>
<dbReference type="FunFam" id="2.60.120.920:FF:000004">
    <property type="entry name" value="Butyrophilin subfamily 1 member A1"/>
    <property type="match status" value="1"/>
</dbReference>
<evidence type="ECO:0000313" key="22">
    <source>
        <dbReference type="EMBL" id="KAK1801012.1"/>
    </source>
</evidence>
<evidence type="ECO:0000256" key="6">
    <source>
        <dbReference type="ARBA" id="ARBA00022475"/>
    </source>
</evidence>
<dbReference type="SUPFAM" id="SSF49899">
    <property type="entry name" value="Concanavalin A-like lectins/glucanases"/>
    <property type="match status" value="1"/>
</dbReference>
<evidence type="ECO:0000256" key="3">
    <source>
        <dbReference type="ARBA" id="ARBA00009171"/>
    </source>
</evidence>
<feature type="transmembrane region" description="Helical" evidence="18">
    <location>
        <begin position="65"/>
        <end position="87"/>
    </location>
</feature>
<dbReference type="GO" id="GO:0000987">
    <property type="term" value="F:cis-regulatory region sequence-specific DNA binding"/>
    <property type="evidence" value="ECO:0007669"/>
    <property type="project" value="TreeGrafter"/>
</dbReference>
<dbReference type="InterPro" id="IPR013320">
    <property type="entry name" value="ConA-like_dom_sf"/>
</dbReference>
<gene>
    <name evidence="22" type="ORF">P4O66_004678</name>
</gene>
<dbReference type="GO" id="GO:0005886">
    <property type="term" value="C:plasma membrane"/>
    <property type="evidence" value="ECO:0007669"/>
    <property type="project" value="UniProtKB-SubCell"/>
</dbReference>
<feature type="transmembrane region" description="Helical" evidence="18">
    <location>
        <begin position="140"/>
        <end position="160"/>
    </location>
</feature>
<dbReference type="GO" id="GO:0008023">
    <property type="term" value="C:transcription elongation factor complex"/>
    <property type="evidence" value="ECO:0007669"/>
    <property type="project" value="TreeGrafter"/>
</dbReference>
<evidence type="ECO:0000256" key="11">
    <source>
        <dbReference type="ARBA" id="ARBA00023054"/>
    </source>
</evidence>
<keyword evidence="12 14" id="KW-0472">Membrane</keyword>
<feature type="coiled-coil region" evidence="16">
    <location>
        <begin position="451"/>
        <end position="478"/>
    </location>
</feature>
<dbReference type="CDD" id="cd13733">
    <property type="entry name" value="SPRY_PRY_C-I_1"/>
    <property type="match status" value="1"/>
</dbReference>
<evidence type="ECO:0000256" key="7">
    <source>
        <dbReference type="ARBA" id="ARBA00022553"/>
    </source>
</evidence>
<dbReference type="SUPFAM" id="SSF144292">
    <property type="entry name" value="occludin/ELL-like"/>
    <property type="match status" value="1"/>
</dbReference>
<feature type="compositionally biased region" description="Low complexity" evidence="17">
    <location>
        <begin position="406"/>
        <end position="416"/>
    </location>
</feature>
<sequence>MLEKQPYDSPPMYSPPSNGFGPPGSFQTPRSDFDGYPPPPGSYFMAEEVPQYFYKWSSPPGIVKIMEGAVVVLCLGIFACVASTLVWDMQYGYGFGTGYGSGYGTGYGSGYGYGSYGSYGGYGGYGGYYNYPTPYSAKTAMIAMAAINFIAALAFFVASFSKTRTVRGRKFFLAVLVCNAILAVLQAIINIVYIVGVNPMAQSSSSMFYNPMLMMCQNLYGNSMTGMGAGFPLYNQYLYHYCYVDPQEAVAMVCGFLVVIALAVAAFFSFKTRSKIWRHGKPNVYWDKPLTQGPEGRDVEDWVNKVEDGQSVREASVMFSEKASPPLNSAHSVTSIPLKSPEDTGGDPYTPPAYSDRVLSRSYEVLSPAGGASSSPSDRTDGIRRPSAHRGKRRRRNPDLDESQYETEYTTGGETTNDLDQDHWMSMYPEITSDTQRQEYKLEFDSDLRRYKQLCAEMDDINDELNKLNRELDTLDEGTAKYQAMAEEFNRLKDLKRMPDYQEQKVQCQRLRHKLFHIKRMRPLWVIMAAFNKGRNDAGQNSTIMIKECLQFLIEPAKNLKIHLKEPRRRTQWERQEPLSESQLFIMELARELTWICQKSDVLVHIWTGEDIWPPAMCRQFIKETASILQLMENTEVSLLTLTDLHVMNQDCGERLVCVTDDEGNDLGGPKRSIMDWSRRQRRRHPHGVWPGDSVLTVLGDVEMGWRKGHLPHLQPALELLIWVALLTHLDKVCLMGMCVSGEAIDKHKALSPGAVNKHKGLSPRAVNKQKAISPGAVDDHKALIPGAVNKHKALSPGAVDDHKALSPGAVNKHKALSQGAVNEHKALSPGAVDEHKAHSPGAVDKYKALSPGAVDKHKALSPGAVDKHKALSRGAVDKYKALSPGAVDDQKTLSPGAVDEHKALSPGAAEEVTFDPDTAHSALLVSDDGKRMRCCVDSRPVPRSRCRFDGWMCVVATEGFTAGRHYWEVEVGERDWRLGVAKESARRNGFGPLDSGSGYLTLRLERGTRLTALTLPVTRLACSHLPHHVGLYLDYEQGQLSFYDTQRRAHIYTYCGTFTERLFPVFGTADIMRDMVIRPAALSSACKAGLGQRTLELPLFIIHPPPPGATLKNM</sequence>
<feature type="domain" description="OCEL" evidence="21">
    <location>
        <begin position="422"/>
        <end position="530"/>
    </location>
</feature>
<dbReference type="AlphaFoldDB" id="A0AAD8ZKF2"/>
<proteinExistence type="inferred from homology"/>
<dbReference type="PRINTS" id="PR01407">
    <property type="entry name" value="BUTYPHLNCDUF"/>
</dbReference>
<dbReference type="SMART" id="SM00449">
    <property type="entry name" value="SPRY"/>
    <property type="match status" value="1"/>
</dbReference>
<comment type="similarity">
    <text evidence="3 15">Belongs to the ELL/occludin family.</text>
</comment>
<evidence type="ECO:0000256" key="8">
    <source>
        <dbReference type="ARBA" id="ARBA00022692"/>
    </source>
</evidence>
<dbReference type="PANTHER" id="PTHR23288:SF6">
    <property type="entry name" value="OCCLUDIN"/>
    <property type="match status" value="1"/>
</dbReference>
<evidence type="ECO:0000256" key="12">
    <source>
        <dbReference type="ARBA" id="ARBA00023136"/>
    </source>
</evidence>
<organism evidence="22 23">
    <name type="scientific">Electrophorus voltai</name>
    <dbReference type="NCBI Taxonomy" id="2609070"/>
    <lineage>
        <taxon>Eukaryota</taxon>
        <taxon>Metazoa</taxon>
        <taxon>Chordata</taxon>
        <taxon>Craniata</taxon>
        <taxon>Vertebrata</taxon>
        <taxon>Euteleostomi</taxon>
        <taxon>Actinopterygii</taxon>
        <taxon>Neopterygii</taxon>
        <taxon>Teleostei</taxon>
        <taxon>Ostariophysi</taxon>
        <taxon>Gymnotiformes</taxon>
        <taxon>Gymnotoidei</taxon>
        <taxon>Gymnotidae</taxon>
        <taxon>Electrophorus</taxon>
    </lineage>
</organism>
<dbReference type="Pfam" id="PF13765">
    <property type="entry name" value="PRY"/>
    <property type="match status" value="1"/>
</dbReference>
<dbReference type="InterPro" id="IPR003877">
    <property type="entry name" value="SPRY_dom"/>
</dbReference>